<dbReference type="WBParaSite" id="PSAMB.scaffold5636size11224.g26985.t1">
    <property type="protein sequence ID" value="PSAMB.scaffold5636size11224.g26985.t1"/>
    <property type="gene ID" value="PSAMB.scaffold5636size11224.g26985"/>
</dbReference>
<dbReference type="PROSITE" id="PS01180">
    <property type="entry name" value="CUB"/>
    <property type="match status" value="1"/>
</dbReference>
<dbReference type="InterPro" id="IPR035914">
    <property type="entry name" value="Sperma_CUB_dom_sf"/>
</dbReference>
<dbReference type="InterPro" id="IPR000859">
    <property type="entry name" value="CUB_dom"/>
</dbReference>
<evidence type="ECO:0000256" key="3">
    <source>
        <dbReference type="SAM" id="SignalP"/>
    </source>
</evidence>
<dbReference type="SMART" id="SM00042">
    <property type="entry name" value="CUB"/>
    <property type="match status" value="1"/>
</dbReference>
<dbReference type="PROSITE" id="PS51257">
    <property type="entry name" value="PROKAR_LIPOPROTEIN"/>
    <property type="match status" value="1"/>
</dbReference>
<feature type="chain" id="PRO_5036903746" evidence="3">
    <location>
        <begin position="20"/>
        <end position="501"/>
    </location>
</feature>
<dbReference type="InterPro" id="IPR036465">
    <property type="entry name" value="vWFA_dom_sf"/>
</dbReference>
<evidence type="ECO:0000259" key="4">
    <source>
        <dbReference type="PROSITE" id="PS01180"/>
    </source>
</evidence>
<sequence length="501" mass="52998">MRVVVVALIFASLLPVAHSVCSCGNTTFSIVSQIGNQRIYNPQDDVTKADCATDCTYTVTYTPGNLRLVTTFVICTHSTNSDEMLTIYDGPAENNIILGSTTCVDGGGSPNISSTSSITIVLKAPTPASATPATFLLAISPTAANAPTTTTVTTTTMPITTPAYNSSCDPTRAQMDIAVLLDTSGVVDSMTFSQMNMFVQTQLLSAQMIQPNDSMKTQVTGGFISPICYLFGLSPEPWAWNSSDFTSYFQTVKQVSTQAPSCYSFLLGILGDHVLSSQSSSNPLRRNNAPALLYLLSGSGISAADLPTATTAATSMKNAGIRILTVEIGSPSSSIQGLATPGLHFSYPDGSTLMQKGMQDFLDNVTCNGNNFCGGCGMTATINSTTGAPFTLVPSSNRYCNTMNCNYTFTTSDNSNASVTFNWFDIEFERDYIEVFDGNNNGLALFSGYNVKGAQVIAGTPTIMIQFTSNPSNVYTGFNGTAIGVKASSTVRLFGESLPNP</sequence>
<reference evidence="7" key="1">
    <citation type="submission" date="2022-11" db="UniProtKB">
        <authorList>
            <consortium name="WormBaseParasite"/>
        </authorList>
    </citation>
    <scope>IDENTIFICATION</scope>
</reference>
<dbReference type="SUPFAM" id="SSF53300">
    <property type="entry name" value="vWA-like"/>
    <property type="match status" value="1"/>
</dbReference>
<dbReference type="SUPFAM" id="SSF49854">
    <property type="entry name" value="Spermadhesin, CUB domain"/>
    <property type="match status" value="2"/>
</dbReference>
<dbReference type="Gene3D" id="2.60.120.290">
    <property type="entry name" value="Spermadhesin, CUB domain"/>
    <property type="match status" value="1"/>
</dbReference>
<evidence type="ECO:0000256" key="2">
    <source>
        <dbReference type="PROSITE-ProRule" id="PRU00059"/>
    </source>
</evidence>
<dbReference type="CDD" id="cd00041">
    <property type="entry name" value="CUB"/>
    <property type="match status" value="1"/>
</dbReference>
<evidence type="ECO:0000313" key="7">
    <source>
        <dbReference type="WBParaSite" id="PSAMB.scaffold5636size11224.g26985.t1"/>
    </source>
</evidence>
<protein>
    <submittedName>
        <fullName evidence="7">CUB domain-containing protein</fullName>
    </submittedName>
</protein>
<dbReference type="Pfam" id="PF00431">
    <property type="entry name" value="CUB"/>
    <property type="match status" value="1"/>
</dbReference>
<evidence type="ECO:0000259" key="5">
    <source>
        <dbReference type="PROSITE" id="PS50234"/>
    </source>
</evidence>
<dbReference type="Proteomes" id="UP000887566">
    <property type="component" value="Unplaced"/>
</dbReference>
<organism evidence="6 7">
    <name type="scientific">Plectus sambesii</name>
    <dbReference type="NCBI Taxonomy" id="2011161"/>
    <lineage>
        <taxon>Eukaryota</taxon>
        <taxon>Metazoa</taxon>
        <taxon>Ecdysozoa</taxon>
        <taxon>Nematoda</taxon>
        <taxon>Chromadorea</taxon>
        <taxon>Plectida</taxon>
        <taxon>Plectina</taxon>
        <taxon>Plectoidea</taxon>
        <taxon>Plectidae</taxon>
        <taxon>Plectus</taxon>
    </lineage>
</organism>
<keyword evidence="3" id="KW-0732">Signal</keyword>
<dbReference type="PROSITE" id="PS50234">
    <property type="entry name" value="VWFA"/>
    <property type="match status" value="1"/>
</dbReference>
<feature type="signal peptide" evidence="3">
    <location>
        <begin position="1"/>
        <end position="19"/>
    </location>
</feature>
<keyword evidence="6" id="KW-1185">Reference proteome</keyword>
<proteinExistence type="predicted"/>
<accession>A0A914WXJ4</accession>
<dbReference type="Gene3D" id="3.40.50.410">
    <property type="entry name" value="von Willebrand factor, type A domain"/>
    <property type="match status" value="1"/>
</dbReference>
<dbReference type="AlphaFoldDB" id="A0A914WXJ4"/>
<feature type="domain" description="CUB" evidence="4">
    <location>
        <begin position="376"/>
        <end position="485"/>
    </location>
</feature>
<comment type="caution">
    <text evidence="2">Lacks conserved residue(s) required for the propagation of feature annotation.</text>
</comment>
<name>A0A914WXJ4_9BILA</name>
<dbReference type="PANTHER" id="PTHR21690">
    <property type="entry name" value="CUB DOMAIN-CONTAINING PROTEIN-RELATED"/>
    <property type="match status" value="1"/>
</dbReference>
<dbReference type="PANTHER" id="PTHR21690:SF2">
    <property type="entry name" value="CUB DOMAIN-CONTAINING PROTEIN-RELATED"/>
    <property type="match status" value="1"/>
</dbReference>
<feature type="domain" description="VWFA" evidence="5">
    <location>
        <begin position="176"/>
        <end position="365"/>
    </location>
</feature>
<evidence type="ECO:0000256" key="1">
    <source>
        <dbReference type="ARBA" id="ARBA00023157"/>
    </source>
</evidence>
<evidence type="ECO:0000313" key="6">
    <source>
        <dbReference type="Proteomes" id="UP000887566"/>
    </source>
</evidence>
<keyword evidence="1" id="KW-1015">Disulfide bond</keyword>
<dbReference type="InterPro" id="IPR002035">
    <property type="entry name" value="VWF_A"/>
</dbReference>